<gene>
    <name evidence="8" type="ORF">SAMN04489726_7451</name>
</gene>
<feature type="binding site" evidence="5">
    <location>
        <position position="83"/>
    </location>
    <ligand>
        <name>FMN</name>
        <dbReference type="ChEBI" id="CHEBI:58210"/>
    </ligand>
</feature>
<dbReference type="RefSeq" id="WP_030428593.1">
    <property type="nucleotide sequence ID" value="NZ_JOEF01000004.1"/>
</dbReference>
<evidence type="ECO:0000256" key="2">
    <source>
        <dbReference type="ARBA" id="ARBA00022630"/>
    </source>
</evidence>
<feature type="binding site" evidence="5">
    <location>
        <position position="186"/>
    </location>
    <ligand>
        <name>FMN</name>
        <dbReference type="ChEBI" id="CHEBI:58210"/>
    </ligand>
</feature>
<protein>
    <submittedName>
        <fullName evidence="8">Pyridoxamine 5'-phosphate oxidase</fullName>
    </submittedName>
</protein>
<dbReference type="InterPro" id="IPR011576">
    <property type="entry name" value="Pyridox_Oxase_N"/>
</dbReference>
<evidence type="ECO:0000256" key="3">
    <source>
        <dbReference type="ARBA" id="ARBA00022643"/>
    </source>
</evidence>
<accession>A0A1H0CWI7</accession>
<dbReference type="NCBIfam" id="NF004231">
    <property type="entry name" value="PRK05679.1"/>
    <property type="match status" value="1"/>
</dbReference>
<feature type="binding site" evidence="5">
    <location>
        <position position="84"/>
    </location>
    <ligand>
        <name>FMN</name>
        <dbReference type="ChEBI" id="CHEBI:58210"/>
    </ligand>
</feature>
<evidence type="ECO:0000259" key="6">
    <source>
        <dbReference type="Pfam" id="PF01243"/>
    </source>
</evidence>
<name>A0A1H0CWI7_ALLAB</name>
<dbReference type="GO" id="GO:0008615">
    <property type="term" value="P:pyridoxine biosynthetic process"/>
    <property type="evidence" value="ECO:0007669"/>
    <property type="project" value="InterPro"/>
</dbReference>
<dbReference type="InterPro" id="IPR019576">
    <property type="entry name" value="Pyridoxamine_oxidase_dimer_C"/>
</dbReference>
<dbReference type="Gene3D" id="2.30.110.10">
    <property type="entry name" value="Electron Transport, Fmn-binding Protein, Chain A"/>
    <property type="match status" value="1"/>
</dbReference>
<dbReference type="InterPro" id="IPR000659">
    <property type="entry name" value="Pyridox_Oxase"/>
</dbReference>
<feature type="domain" description="Pyridoxamine 5'-phosphate oxidase N-terminal" evidence="6">
    <location>
        <begin position="35"/>
        <end position="148"/>
    </location>
</feature>
<feature type="binding site" evidence="5">
    <location>
        <position position="106"/>
    </location>
    <ligand>
        <name>FMN</name>
        <dbReference type="ChEBI" id="CHEBI:58210"/>
    </ligand>
</feature>
<proteinExistence type="inferred from homology"/>
<keyword evidence="3 5" id="KW-0288">FMN</keyword>
<dbReference type="STRING" id="211114.SAMN04489726_7451"/>
<sequence length="213" mass="22801">MLPLRGLPSLAGPLPSFAPATAPPAPSPLFAAWLAEAVEAGVREPHAVTLSTVDGRGRPSARVLILKDLKGDGWQFASTRAGRKGRELAANPRAALTFYWSALGRQVRVRGAVSAAGADVSAADFLGRSPSARAVALAGRQGQRLTDPGEVGPAVEQARARIDADPGLVSPDWTLYTLHADEVEFWQGDPDRRHIRLSYRLGEDGWTKELLWP</sequence>
<evidence type="ECO:0000256" key="5">
    <source>
        <dbReference type="PIRSR" id="PIRSR000190-2"/>
    </source>
</evidence>
<dbReference type="PANTHER" id="PTHR10851">
    <property type="entry name" value="PYRIDOXINE-5-PHOSPHATE OXIDASE"/>
    <property type="match status" value="1"/>
</dbReference>
<dbReference type="AlphaFoldDB" id="A0A1H0CWI7"/>
<evidence type="ECO:0000256" key="4">
    <source>
        <dbReference type="ARBA" id="ARBA00023002"/>
    </source>
</evidence>
<evidence type="ECO:0000256" key="1">
    <source>
        <dbReference type="ARBA" id="ARBA00007301"/>
    </source>
</evidence>
<reference evidence="8 9" key="1">
    <citation type="submission" date="2016-10" db="EMBL/GenBank/DDBJ databases">
        <authorList>
            <person name="de Groot N.N."/>
        </authorList>
    </citation>
    <scope>NUCLEOTIDE SEQUENCE [LARGE SCALE GENOMIC DNA]</scope>
    <source>
        <strain evidence="8 9">DSM 44149</strain>
    </source>
</reference>
<feature type="binding site" evidence="5">
    <location>
        <begin position="62"/>
        <end position="67"/>
    </location>
    <ligand>
        <name>FMN</name>
        <dbReference type="ChEBI" id="CHEBI:58210"/>
    </ligand>
</feature>
<dbReference type="Pfam" id="PF01243">
    <property type="entry name" value="PNPOx_N"/>
    <property type="match status" value="1"/>
</dbReference>
<dbReference type="Proteomes" id="UP000183376">
    <property type="component" value="Chromosome I"/>
</dbReference>
<evidence type="ECO:0000259" key="7">
    <source>
        <dbReference type="Pfam" id="PF10590"/>
    </source>
</evidence>
<dbReference type="eggNOG" id="COG0259">
    <property type="taxonomic scope" value="Bacteria"/>
</dbReference>
<feature type="binding site" evidence="5">
    <location>
        <position position="196"/>
    </location>
    <ligand>
        <name>FMN</name>
        <dbReference type="ChEBI" id="CHEBI:58210"/>
    </ligand>
</feature>
<comment type="cofactor">
    <cofactor evidence="5">
        <name>FMN</name>
        <dbReference type="ChEBI" id="CHEBI:58210"/>
    </cofactor>
    <text evidence="5">Binds 1 FMN per subunit.</text>
</comment>
<evidence type="ECO:0000313" key="8">
    <source>
        <dbReference type="EMBL" id="SDN62001.1"/>
    </source>
</evidence>
<organism evidence="8 9">
    <name type="scientific">Allokutzneria albata</name>
    <name type="common">Kibdelosporangium albatum</name>
    <dbReference type="NCBI Taxonomy" id="211114"/>
    <lineage>
        <taxon>Bacteria</taxon>
        <taxon>Bacillati</taxon>
        <taxon>Actinomycetota</taxon>
        <taxon>Actinomycetes</taxon>
        <taxon>Pseudonocardiales</taxon>
        <taxon>Pseudonocardiaceae</taxon>
        <taxon>Allokutzneria</taxon>
    </lineage>
</organism>
<comment type="similarity">
    <text evidence="1">Belongs to the pyridoxamine 5'-phosphate oxidase family.</text>
</comment>
<dbReference type="SUPFAM" id="SSF50475">
    <property type="entry name" value="FMN-binding split barrel"/>
    <property type="match status" value="1"/>
</dbReference>
<keyword evidence="2" id="KW-0285">Flavoprotein</keyword>
<evidence type="ECO:0000313" key="9">
    <source>
        <dbReference type="Proteomes" id="UP000183376"/>
    </source>
</evidence>
<dbReference type="Pfam" id="PF10590">
    <property type="entry name" value="PNP_phzG_C"/>
    <property type="match status" value="1"/>
</dbReference>
<dbReference type="PANTHER" id="PTHR10851:SF0">
    <property type="entry name" value="PYRIDOXINE-5'-PHOSPHATE OXIDASE"/>
    <property type="match status" value="1"/>
</dbReference>
<dbReference type="EMBL" id="LT629701">
    <property type="protein sequence ID" value="SDN62001.1"/>
    <property type="molecule type" value="Genomic_DNA"/>
</dbReference>
<dbReference type="PIRSF" id="PIRSF000190">
    <property type="entry name" value="Pyd_amn-ph_oxd"/>
    <property type="match status" value="1"/>
</dbReference>
<keyword evidence="9" id="KW-1185">Reference proteome</keyword>
<dbReference type="InterPro" id="IPR012349">
    <property type="entry name" value="Split_barrel_FMN-bd"/>
</dbReference>
<dbReference type="GO" id="GO:0004733">
    <property type="term" value="F:pyridoxamine phosphate oxidase activity"/>
    <property type="evidence" value="ECO:0007669"/>
    <property type="project" value="InterPro"/>
</dbReference>
<dbReference type="GO" id="GO:0010181">
    <property type="term" value="F:FMN binding"/>
    <property type="evidence" value="ECO:0007669"/>
    <property type="project" value="InterPro"/>
</dbReference>
<feature type="domain" description="Pyridoxine 5'-phosphate oxidase dimerisation C-terminal" evidence="7">
    <location>
        <begin position="173"/>
        <end position="213"/>
    </location>
</feature>
<keyword evidence="4" id="KW-0560">Oxidoreductase</keyword>
<dbReference type="OrthoDB" id="9780392at2"/>